<keyword evidence="2" id="KW-1185">Reference proteome</keyword>
<dbReference type="OMA" id="HESAVPM"/>
<dbReference type="Proteomes" id="UP000751190">
    <property type="component" value="Unassembled WGS sequence"/>
</dbReference>
<dbReference type="AlphaFoldDB" id="A0A8J6C942"/>
<sequence length="1090" mass="114392">MPVPSSARAPADGSYAAIDHLTVMQVAGLHESAVPMLVALPPGFAERFATAFVEVLHALRDAEALEGVGAVGVRQPETERALKMLLVLPALLLRRTPRSDPRRMGAALAQRFTLWETRAYAELVAGWERDCAVHATRRWPAREDAADRALRRALALIAKGKISDASRLLDSHGIADIARPEVLAQMVAKHPVRVESVDAVLDGVDDAPHLRVLPADIETAFRHLDTDKAAGASAWRYEYLTALVPTVPFPSLVAADAAAAGAYFATRFANGALPAWFNFVFSSVRLLALRKRAPSADEAEDARPVGISCALRRAVTKAIFANASLKETFAGHLAPQQLGVAVAAGATKLIIGLRELLDAELSFAIFTLDISNAFNSVSRAAVLRQLSDGSVPGEIRALARLAHATLGPQAPVFAGGGSGGAPLTQLPFRSSEGVQQGSVEGSYFFAVAIQPALVALDAELAAVGGAARAGHDDVYAVGPPALVAAALSRFEAALAGLGLHANLAKSACWIDPRSADALEGCRGAVPLGSVADPATGALHYGLNIYGVPVGSPGYVGRTLATKTDEIAGISNKLITTLGSSAKQSLWVLTRRSTIFRFSYLISHSSTSLPPLIWSAASLALPHLLDTRAADGSVLEAGVLDRPAIAARVGHDAFADMDAHGWRSFLASGSRLGRDLASAWHAMQAELGGGQGDTEVRVLRLPPGSVAPAAPAAGRRPSLLADITGDRERCRFDMLNAEHAAMPPGSRPRGLWFGLGKESGLFLEALPRAYAAFSPAEWAEAVARYLGLPSPVCAQLAAAGARLARSGSQRPIPVDAFGDALAAAPGVAHDHVAKLRHDPALNLLASLARGYAGTYARREDADIFGSVLAGVPPAGRAALRRRRVPTVDLVVVLNGAGLAPQLVQTLCELKSISYCPTRYGQSDTRRCQAAERRAAAVGGERRRACAQLDEELFGMQPGQVGPMQARLNSFPPIRALVIGSFGEWSAGLADLLATFSHMGADAWMARMGAPSRDVARAALERHMRLQLAACVVRGHAQLLLARAQMARGQAPPHRHAAHGVQADVDACGGVDGLCFRRGDGGGGRRGPARGG</sequence>
<dbReference type="EMBL" id="JAGTXO010000020">
    <property type="protein sequence ID" value="KAG8462576.1"/>
    <property type="molecule type" value="Genomic_DNA"/>
</dbReference>
<gene>
    <name evidence="1" type="ORF">KFE25_010401</name>
</gene>
<name>A0A8J6C942_DIALT</name>
<reference evidence="1" key="1">
    <citation type="submission" date="2021-05" db="EMBL/GenBank/DDBJ databases">
        <title>The genome of the haptophyte Pavlova lutheri (Diacronema luteri, Pavlovales) - a model for lipid biosynthesis in eukaryotic algae.</title>
        <authorList>
            <person name="Hulatt C.J."/>
            <person name="Posewitz M.C."/>
        </authorList>
    </citation>
    <scope>NUCLEOTIDE SEQUENCE</scope>
    <source>
        <strain evidence="1">NIVA-4/92</strain>
    </source>
</reference>
<accession>A0A8J6C942</accession>
<evidence type="ECO:0000313" key="2">
    <source>
        <dbReference type="Proteomes" id="UP000751190"/>
    </source>
</evidence>
<evidence type="ECO:0008006" key="3">
    <source>
        <dbReference type="Google" id="ProtNLM"/>
    </source>
</evidence>
<protein>
    <recommendedName>
        <fullName evidence="3">Reverse transcriptase domain-containing protein</fullName>
    </recommendedName>
</protein>
<proteinExistence type="predicted"/>
<dbReference type="OrthoDB" id="7485566at2759"/>
<evidence type="ECO:0000313" key="1">
    <source>
        <dbReference type="EMBL" id="KAG8462576.1"/>
    </source>
</evidence>
<organism evidence="1 2">
    <name type="scientific">Diacronema lutheri</name>
    <name type="common">Unicellular marine alga</name>
    <name type="synonym">Monochrysis lutheri</name>
    <dbReference type="NCBI Taxonomy" id="2081491"/>
    <lineage>
        <taxon>Eukaryota</taxon>
        <taxon>Haptista</taxon>
        <taxon>Haptophyta</taxon>
        <taxon>Pavlovophyceae</taxon>
        <taxon>Pavlovales</taxon>
        <taxon>Pavlovaceae</taxon>
        <taxon>Diacronema</taxon>
    </lineage>
</organism>
<comment type="caution">
    <text evidence="1">The sequence shown here is derived from an EMBL/GenBank/DDBJ whole genome shotgun (WGS) entry which is preliminary data.</text>
</comment>